<protein>
    <submittedName>
        <fullName evidence="6">Oidioi.mRNA.OKI2018_I69.PAR.g10538.t1.cds</fullName>
    </submittedName>
</protein>
<name>A0ABN7RUM5_OIKDI</name>
<evidence type="ECO:0000313" key="7">
    <source>
        <dbReference type="Proteomes" id="UP001158576"/>
    </source>
</evidence>
<evidence type="ECO:0000256" key="1">
    <source>
        <dbReference type="ARBA" id="ARBA00022737"/>
    </source>
</evidence>
<evidence type="ECO:0000256" key="2">
    <source>
        <dbReference type="ARBA" id="ARBA00022884"/>
    </source>
</evidence>
<dbReference type="InterPro" id="IPR000504">
    <property type="entry name" value="RRM_dom"/>
</dbReference>
<dbReference type="Pfam" id="PF00076">
    <property type="entry name" value="RRM_1"/>
    <property type="match status" value="1"/>
</dbReference>
<reference evidence="6 7" key="1">
    <citation type="submission" date="2021-04" db="EMBL/GenBank/DDBJ databases">
        <authorList>
            <person name="Bliznina A."/>
        </authorList>
    </citation>
    <scope>NUCLEOTIDE SEQUENCE [LARGE SCALE GENOMIC DNA]</scope>
</reference>
<evidence type="ECO:0000256" key="4">
    <source>
        <dbReference type="SAM" id="MobiDB-lite"/>
    </source>
</evidence>
<dbReference type="Proteomes" id="UP001158576">
    <property type="component" value="Chromosome PAR"/>
</dbReference>
<sequence>MKQEIANAPGGGGEGPAFAVKLRGLPWSATKEEICNFLEDRADPGSVIICLGRDGRPSGEAFVGIYDADSYELCKSKHKQHLGRRYVEVYESSPAEYMNASYDNDDGAANSFNGGEFIVKMRGMPFSATDHDIRDFFEAQGRNGGGGAGGPMRHGRSGGSNRSNPYGGQSYGGGGGRSGYGNSAPQADSGAGLDENGQYKHIVHMRGLPYRATENEISDFFRPLETLAVRIIFNRENRPAGEADVAFYSHGDAQSAMGKDRQNIGSRYVELFLRSKDDGPDRWGGAGASASGRNYGGDNPYDSYGGGGYDDNYGSGGGGYGAGRNSGYGNSGGGGYGGGGYGGGGRGGGRGGSRGGGRGGYGGRRQY</sequence>
<keyword evidence="2 3" id="KW-0694">RNA-binding</keyword>
<dbReference type="InterPro" id="IPR012677">
    <property type="entry name" value="Nucleotide-bd_a/b_plait_sf"/>
</dbReference>
<feature type="compositionally biased region" description="Gly residues" evidence="4">
    <location>
        <begin position="169"/>
        <end position="179"/>
    </location>
</feature>
<dbReference type="InterPro" id="IPR050666">
    <property type="entry name" value="ESRP"/>
</dbReference>
<feature type="region of interest" description="Disordered" evidence="4">
    <location>
        <begin position="138"/>
        <end position="194"/>
    </location>
</feature>
<dbReference type="InterPro" id="IPR035979">
    <property type="entry name" value="RBD_domain_sf"/>
</dbReference>
<feature type="region of interest" description="Disordered" evidence="4">
    <location>
        <begin position="327"/>
        <end position="367"/>
    </location>
</feature>
<evidence type="ECO:0000313" key="6">
    <source>
        <dbReference type="EMBL" id="CAG5084072.1"/>
    </source>
</evidence>
<feature type="domain" description="RRM" evidence="5">
    <location>
        <begin position="201"/>
        <end position="276"/>
    </location>
</feature>
<proteinExistence type="predicted"/>
<keyword evidence="1" id="KW-0677">Repeat</keyword>
<evidence type="ECO:0000259" key="5">
    <source>
        <dbReference type="PROSITE" id="PS50102"/>
    </source>
</evidence>
<dbReference type="EMBL" id="OU015568">
    <property type="protein sequence ID" value="CAG5084072.1"/>
    <property type="molecule type" value="Genomic_DNA"/>
</dbReference>
<dbReference type="PROSITE" id="PS50102">
    <property type="entry name" value="RRM"/>
    <property type="match status" value="1"/>
</dbReference>
<dbReference type="Gene3D" id="3.30.70.330">
    <property type="match status" value="3"/>
</dbReference>
<gene>
    <name evidence="6" type="ORF">OKIOD_LOCUS2096</name>
</gene>
<dbReference type="PANTHER" id="PTHR13976">
    <property type="entry name" value="HETEROGENEOUS NUCLEAR RIBONUCLEOPROTEIN-RELATED"/>
    <property type="match status" value="1"/>
</dbReference>
<dbReference type="SMART" id="SM00360">
    <property type="entry name" value="RRM"/>
    <property type="match status" value="2"/>
</dbReference>
<evidence type="ECO:0000256" key="3">
    <source>
        <dbReference type="PROSITE-ProRule" id="PRU00176"/>
    </source>
</evidence>
<accession>A0ABN7RUM5</accession>
<dbReference type="SUPFAM" id="SSF54928">
    <property type="entry name" value="RNA-binding domain, RBD"/>
    <property type="match status" value="2"/>
</dbReference>
<organism evidence="6 7">
    <name type="scientific">Oikopleura dioica</name>
    <name type="common">Tunicate</name>
    <dbReference type="NCBI Taxonomy" id="34765"/>
    <lineage>
        <taxon>Eukaryota</taxon>
        <taxon>Metazoa</taxon>
        <taxon>Chordata</taxon>
        <taxon>Tunicata</taxon>
        <taxon>Appendicularia</taxon>
        <taxon>Copelata</taxon>
        <taxon>Oikopleuridae</taxon>
        <taxon>Oikopleura</taxon>
    </lineage>
</organism>
<feature type="compositionally biased region" description="Gly residues" evidence="4">
    <location>
        <begin position="142"/>
        <end position="152"/>
    </location>
</feature>
<keyword evidence="7" id="KW-1185">Reference proteome</keyword>